<evidence type="ECO:0000256" key="1">
    <source>
        <dbReference type="RuleBase" id="RU369079"/>
    </source>
</evidence>
<feature type="transmembrane region" description="Helical" evidence="3">
    <location>
        <begin position="95"/>
        <end position="112"/>
    </location>
</feature>
<feature type="transmembrane region" description="Helical" evidence="3">
    <location>
        <begin position="722"/>
        <end position="750"/>
    </location>
</feature>
<feature type="transmembrane region" description="Helical" evidence="3">
    <location>
        <begin position="64"/>
        <end position="88"/>
    </location>
</feature>
<dbReference type="GO" id="GO:0005886">
    <property type="term" value="C:plasma membrane"/>
    <property type="evidence" value="ECO:0007669"/>
    <property type="project" value="UniProtKB-SubCell"/>
</dbReference>
<feature type="transmembrane region" description="Helical" evidence="3">
    <location>
        <begin position="443"/>
        <end position="467"/>
    </location>
</feature>
<keyword evidence="3" id="KW-0472">Membrane</keyword>
<proteinExistence type="predicted"/>
<dbReference type="Pfam" id="PF06808">
    <property type="entry name" value="DctM"/>
    <property type="match status" value="2"/>
</dbReference>
<feature type="domain" description="TRAP C4-dicarboxylate transport system permease DctM subunit" evidence="4">
    <location>
        <begin position="473"/>
        <end position="648"/>
    </location>
</feature>
<keyword evidence="6" id="KW-1185">Reference proteome</keyword>
<evidence type="ECO:0000259" key="4">
    <source>
        <dbReference type="Pfam" id="PF06808"/>
    </source>
</evidence>
<feature type="domain" description="TRAP C4-dicarboxylate transport system permease DctM subunit" evidence="4">
    <location>
        <begin position="194"/>
        <end position="458"/>
    </location>
</feature>
<accession>A0A838BMS5</accession>
<keyword evidence="1" id="KW-0813">Transport</keyword>
<feature type="transmembrane region" description="Helical" evidence="3">
    <location>
        <begin position="616"/>
        <end position="639"/>
    </location>
</feature>
<feature type="transmembrane region" description="Helical" evidence="3">
    <location>
        <begin position="124"/>
        <end position="142"/>
    </location>
</feature>
<keyword evidence="1" id="KW-1003">Cell membrane</keyword>
<evidence type="ECO:0000313" key="5">
    <source>
        <dbReference type="EMBL" id="MBA1155766.1"/>
    </source>
</evidence>
<dbReference type="InterPro" id="IPR011853">
    <property type="entry name" value="TRAP_DctM-Dct_fused"/>
</dbReference>
<organism evidence="5 6">
    <name type="scientific">Microvirga mediterraneensis</name>
    <dbReference type="NCBI Taxonomy" id="2754695"/>
    <lineage>
        <taxon>Bacteria</taxon>
        <taxon>Pseudomonadati</taxon>
        <taxon>Pseudomonadota</taxon>
        <taxon>Alphaproteobacteria</taxon>
        <taxon>Hyphomicrobiales</taxon>
        <taxon>Methylobacteriaceae</taxon>
        <taxon>Microvirga</taxon>
    </lineage>
</organism>
<dbReference type="PANTHER" id="PTHR43849">
    <property type="entry name" value="BLL3936 PROTEIN"/>
    <property type="match status" value="1"/>
</dbReference>
<dbReference type="GO" id="GO:0022857">
    <property type="term" value="F:transmembrane transporter activity"/>
    <property type="evidence" value="ECO:0007669"/>
    <property type="project" value="UniProtKB-UniRule"/>
</dbReference>
<comment type="caution">
    <text evidence="5">The sequence shown here is derived from an EMBL/GenBank/DDBJ whole genome shotgun (WGS) entry which is preliminary data.</text>
</comment>
<feature type="transmembrane region" description="Helical" evidence="3">
    <location>
        <begin position="474"/>
        <end position="507"/>
    </location>
</feature>
<comment type="function">
    <text evidence="1">Part of the tripartite ATP-independent periplasmic (TRAP) transport system.</text>
</comment>
<evidence type="ECO:0000313" key="6">
    <source>
        <dbReference type="Proteomes" id="UP000572984"/>
    </source>
</evidence>
<dbReference type="EMBL" id="JACDXJ010000001">
    <property type="protein sequence ID" value="MBA1155766.1"/>
    <property type="molecule type" value="Genomic_DNA"/>
</dbReference>
<dbReference type="InterPro" id="IPR010656">
    <property type="entry name" value="DctM"/>
</dbReference>
<feature type="transmembrane region" description="Helical" evidence="3">
    <location>
        <begin position="532"/>
        <end position="555"/>
    </location>
</feature>
<feature type="transmembrane region" description="Helical" evidence="3">
    <location>
        <begin position="209"/>
        <end position="230"/>
    </location>
</feature>
<dbReference type="AlphaFoldDB" id="A0A838BMS5"/>
<dbReference type="RefSeq" id="WP_181051374.1">
    <property type="nucleotide sequence ID" value="NZ_JACDXJ010000001.1"/>
</dbReference>
<keyword evidence="3" id="KW-1133">Transmembrane helix</keyword>
<dbReference type="Proteomes" id="UP000572984">
    <property type="component" value="Unassembled WGS sequence"/>
</dbReference>
<feature type="region of interest" description="Disordered" evidence="2">
    <location>
        <begin position="1"/>
        <end position="24"/>
    </location>
</feature>
<feature type="transmembrane region" description="Helical" evidence="3">
    <location>
        <begin position="418"/>
        <end position="437"/>
    </location>
</feature>
<dbReference type="NCBIfam" id="TIGR02123">
    <property type="entry name" value="TRAP_fused"/>
    <property type="match status" value="1"/>
</dbReference>
<evidence type="ECO:0000256" key="3">
    <source>
        <dbReference type="SAM" id="Phobius"/>
    </source>
</evidence>
<name>A0A838BMS5_9HYPH</name>
<sequence length="764" mass="80093">MSQGVNASEVATLEAPSTPVANPEHGLPENFGAGLLGKLLFWIAVAFSTFQIVTAFGIPLDRPFFASFSLIHLIGAAFVAWAGWLVFLHLQGRSVIGGVLALITLAVTYGLILKFPGGLPSQVVRAIHVGFLSLVAGAMLANHKARSPATVALGWIVGLTGFGIGLYHWGLYEELLVRAGELTQGDMIVGIAAIAILLYLVWRVMGPALPIVAGLFLAYCLFGNYLPAPFDHRGYSLEQVIEHMSFGTEGLYATPTLVSATYIFLFILFGAFLERAGMIQLFTDVAMGLFGSATGGPAKVAVFSSALMGTISGSGVANVVSTGQFTIPLMKRFGYRSEFAGGVEATASMGGQIMPPVMGAVAFIMAETIDVPYVEIVKAAIIPAILYYASAFLAVHLEAGKSGLRGLPRSELPSAARALKEKWHLILPLAVLVYLLFSGYTPLFAGSIGLALTVVLILAGSFAFGILNQTARIIFWVGLGLIAGTFLWIGVTLVLALVALLVLVSLFVRGGPETLGACRDALADGARQALPVGLACAVVGIVIGTMTLTGIGTIFGNWVVSIGKDSLIASLVLTMVVSLILGMGIPTIPNYIITSSLAAPALLTLGVPLIVSHMFVFYFGIMADLTPPVALAAFAAAPIAKASGFRIGFAALRIALPGFVIPYMAVYDPTLMMQPVPGLTGAAFWANVAYMVVKAGLAVLLWGAASVGYLGTKMPWWERLAAAVAAAFLVLALPVTDEVGFALAALVLGFHFWRSRRVAKPAVG</sequence>
<feature type="transmembrane region" description="Helical" evidence="3">
    <location>
        <begin position="182"/>
        <end position="202"/>
    </location>
</feature>
<feature type="transmembrane region" description="Helical" evidence="3">
    <location>
        <begin position="39"/>
        <end position="58"/>
    </location>
</feature>
<evidence type="ECO:0000256" key="2">
    <source>
        <dbReference type="SAM" id="MobiDB-lite"/>
    </source>
</evidence>
<feature type="transmembrane region" description="Helical" evidence="3">
    <location>
        <begin position="376"/>
        <end position="397"/>
    </location>
</feature>
<feature type="transmembrane region" description="Helical" evidence="3">
    <location>
        <begin position="567"/>
        <end position="585"/>
    </location>
</feature>
<feature type="transmembrane region" description="Helical" evidence="3">
    <location>
        <begin position="645"/>
        <end position="667"/>
    </location>
</feature>
<gene>
    <name evidence="5" type="ORF">H0S73_06440</name>
</gene>
<protein>
    <submittedName>
        <fullName evidence="5">TRAP transporter permease</fullName>
    </submittedName>
</protein>
<reference evidence="5 6" key="1">
    <citation type="submission" date="2020-07" db="EMBL/GenBank/DDBJ databases">
        <title>Draft genome and description of Microvirga mediterraneensis Marseille-Q2068 sp. nov.</title>
        <authorList>
            <person name="Boxberger M."/>
        </authorList>
    </citation>
    <scope>NUCLEOTIDE SEQUENCE [LARGE SCALE GENOMIC DNA]</scope>
    <source>
        <strain evidence="5 6">Marseille-Q2068</strain>
    </source>
</reference>
<feature type="transmembrane region" description="Helical" evidence="3">
    <location>
        <begin position="688"/>
        <end position="710"/>
    </location>
</feature>
<comment type="subcellular location">
    <subcellularLocation>
        <location evidence="1">Cell inner membrane</location>
        <topology evidence="1">Multi-pass membrane protein</topology>
    </subcellularLocation>
</comment>
<dbReference type="PANTHER" id="PTHR43849:SF2">
    <property type="entry name" value="BLL3936 PROTEIN"/>
    <property type="match status" value="1"/>
</dbReference>
<feature type="transmembrane region" description="Helical" evidence="3">
    <location>
        <begin position="250"/>
        <end position="273"/>
    </location>
</feature>
<feature type="transmembrane region" description="Helical" evidence="3">
    <location>
        <begin position="591"/>
        <end position="611"/>
    </location>
</feature>
<keyword evidence="1" id="KW-0997">Cell inner membrane</keyword>
<keyword evidence="3" id="KW-0812">Transmembrane</keyword>
<feature type="transmembrane region" description="Helical" evidence="3">
    <location>
        <begin position="149"/>
        <end position="170"/>
    </location>
</feature>